<reference evidence="2 3" key="1">
    <citation type="submission" date="2019-08" db="EMBL/GenBank/DDBJ databases">
        <authorList>
            <person name="Alioto T."/>
            <person name="Alioto T."/>
            <person name="Gomez Garrido J."/>
        </authorList>
    </citation>
    <scope>NUCLEOTIDE SEQUENCE [LARGE SCALE GENOMIC DNA]</scope>
</reference>
<name>A0A5E4M1W1_9HEMI</name>
<dbReference type="EMBL" id="CABPRJ010000020">
    <property type="protein sequence ID" value="VVC25809.1"/>
    <property type="molecule type" value="Genomic_DNA"/>
</dbReference>
<feature type="region of interest" description="Disordered" evidence="1">
    <location>
        <begin position="127"/>
        <end position="149"/>
    </location>
</feature>
<keyword evidence="3" id="KW-1185">Reference proteome</keyword>
<dbReference type="AlphaFoldDB" id="A0A5E4M1W1"/>
<gene>
    <name evidence="2" type="ORF">CINCED_3A012103</name>
</gene>
<evidence type="ECO:0000313" key="2">
    <source>
        <dbReference type="EMBL" id="VVC25809.1"/>
    </source>
</evidence>
<protein>
    <submittedName>
        <fullName evidence="2">Uncharacterized protein</fullName>
    </submittedName>
</protein>
<organism evidence="2 3">
    <name type="scientific">Cinara cedri</name>
    <dbReference type="NCBI Taxonomy" id="506608"/>
    <lineage>
        <taxon>Eukaryota</taxon>
        <taxon>Metazoa</taxon>
        <taxon>Ecdysozoa</taxon>
        <taxon>Arthropoda</taxon>
        <taxon>Hexapoda</taxon>
        <taxon>Insecta</taxon>
        <taxon>Pterygota</taxon>
        <taxon>Neoptera</taxon>
        <taxon>Paraneoptera</taxon>
        <taxon>Hemiptera</taxon>
        <taxon>Sternorrhyncha</taxon>
        <taxon>Aphidomorpha</taxon>
        <taxon>Aphidoidea</taxon>
        <taxon>Aphididae</taxon>
        <taxon>Lachninae</taxon>
        <taxon>Cinara</taxon>
    </lineage>
</organism>
<dbReference type="Proteomes" id="UP000325440">
    <property type="component" value="Unassembled WGS sequence"/>
</dbReference>
<sequence>MDQDKKGMLSQPHFSSNLMISKDIPVTPINDEENNIMSLLKKLPHITVFKVPESPKPKSNVFFEKNILANRRENNIVNVNTCFNSNVQNLKRNSNIKQTLKRKQKQLNDNITLTNNVNKIISKNLNTTPEKYPKKNNQKTSSPNVKKIKKSEPVSKIEFTDIQLAKAETESNKEVKANKLAVSEDFIFLDLSTVGQNNLVSSSPTLSKLDPTNVTDTEYTSFVMGIDHSQHSITHLKTDQNNKVNDVVENTIVTENETFCNDSKQNNEVENSFVINNI</sequence>
<evidence type="ECO:0000256" key="1">
    <source>
        <dbReference type="SAM" id="MobiDB-lite"/>
    </source>
</evidence>
<proteinExistence type="predicted"/>
<accession>A0A5E4M1W1</accession>
<dbReference type="OrthoDB" id="6601600at2759"/>
<evidence type="ECO:0000313" key="3">
    <source>
        <dbReference type="Proteomes" id="UP000325440"/>
    </source>
</evidence>